<proteinExistence type="predicted"/>
<dbReference type="AlphaFoldDB" id="A0A084JLK9"/>
<dbReference type="Proteomes" id="UP000028525">
    <property type="component" value="Unassembled WGS sequence"/>
</dbReference>
<reference evidence="4 5" key="1">
    <citation type="submission" date="2014-07" db="EMBL/GenBank/DDBJ databases">
        <title>Draft genome of Clostridium celerecrescens 152B isolated from sediments associated with methane hydrate from Krishna Godavari basin.</title>
        <authorList>
            <person name="Honkalas V.S."/>
            <person name="Dabir A.P."/>
            <person name="Arora P."/>
            <person name="Dhakephalkar P.K."/>
        </authorList>
    </citation>
    <scope>NUCLEOTIDE SEQUENCE [LARGE SCALE GENOMIC DNA]</scope>
    <source>
        <strain evidence="4 5">152B</strain>
    </source>
</reference>
<evidence type="ECO:0000313" key="5">
    <source>
        <dbReference type="Proteomes" id="UP000028525"/>
    </source>
</evidence>
<dbReference type="PANTHER" id="PTHR34220">
    <property type="entry name" value="SENSOR HISTIDINE KINASE YPDA"/>
    <property type="match status" value="1"/>
</dbReference>
<evidence type="ECO:0000256" key="1">
    <source>
        <dbReference type="SAM" id="Phobius"/>
    </source>
</evidence>
<dbReference type="Gene3D" id="6.10.340.10">
    <property type="match status" value="1"/>
</dbReference>
<dbReference type="SUPFAM" id="SSF55874">
    <property type="entry name" value="ATPase domain of HSP90 chaperone/DNA topoisomerase II/histidine kinase"/>
    <property type="match status" value="1"/>
</dbReference>
<dbReference type="InterPro" id="IPR036890">
    <property type="entry name" value="HATPase_C_sf"/>
</dbReference>
<evidence type="ECO:0000313" key="4">
    <source>
        <dbReference type="EMBL" id="KEZ89843.1"/>
    </source>
</evidence>
<organism evidence="4 5">
    <name type="scientific">Lacrimispora celerecrescens</name>
    <dbReference type="NCBI Taxonomy" id="29354"/>
    <lineage>
        <taxon>Bacteria</taxon>
        <taxon>Bacillati</taxon>
        <taxon>Bacillota</taxon>
        <taxon>Clostridia</taxon>
        <taxon>Lachnospirales</taxon>
        <taxon>Lachnospiraceae</taxon>
        <taxon>Lacrimispora</taxon>
    </lineage>
</organism>
<dbReference type="InterPro" id="IPR003594">
    <property type="entry name" value="HATPase_dom"/>
</dbReference>
<keyword evidence="1" id="KW-0812">Transmembrane</keyword>
<dbReference type="PANTHER" id="PTHR34220:SF7">
    <property type="entry name" value="SENSOR HISTIDINE KINASE YPDA"/>
    <property type="match status" value="1"/>
</dbReference>
<evidence type="ECO:0000259" key="2">
    <source>
        <dbReference type="Pfam" id="PF02518"/>
    </source>
</evidence>
<dbReference type="InterPro" id="IPR050640">
    <property type="entry name" value="Bact_2-comp_sensor_kinase"/>
</dbReference>
<comment type="caution">
    <text evidence="4">The sequence shown here is derived from an EMBL/GenBank/DDBJ whole genome shotgun (WGS) entry which is preliminary data.</text>
</comment>
<keyword evidence="1" id="KW-0472">Membrane</keyword>
<feature type="transmembrane region" description="Helical" evidence="1">
    <location>
        <begin position="295"/>
        <end position="314"/>
    </location>
</feature>
<dbReference type="EMBL" id="JPME01000014">
    <property type="protein sequence ID" value="KEZ89843.1"/>
    <property type="molecule type" value="Genomic_DNA"/>
</dbReference>
<dbReference type="Gene3D" id="3.30.565.10">
    <property type="entry name" value="Histidine kinase-like ATPase, C-terminal domain"/>
    <property type="match status" value="1"/>
</dbReference>
<gene>
    <name evidence="4" type="ORF">IO98_11950</name>
</gene>
<dbReference type="Pfam" id="PF06580">
    <property type="entry name" value="His_kinase"/>
    <property type="match status" value="1"/>
</dbReference>
<dbReference type="STRING" id="29354.IO98_11950"/>
<accession>A0A084JLK9</accession>
<name>A0A084JLK9_9FIRM</name>
<dbReference type="GO" id="GO:0000155">
    <property type="term" value="F:phosphorelay sensor kinase activity"/>
    <property type="evidence" value="ECO:0007669"/>
    <property type="project" value="InterPro"/>
</dbReference>
<evidence type="ECO:0000259" key="3">
    <source>
        <dbReference type="Pfam" id="PF06580"/>
    </source>
</evidence>
<dbReference type="InterPro" id="IPR010559">
    <property type="entry name" value="Sig_transdc_His_kin_internal"/>
</dbReference>
<keyword evidence="5" id="KW-1185">Reference proteome</keyword>
<feature type="domain" description="Histidine kinase/HSP90-like ATPase" evidence="2">
    <location>
        <begin position="482"/>
        <end position="560"/>
    </location>
</feature>
<dbReference type="OrthoDB" id="9809348at2"/>
<feature type="domain" description="Signal transduction histidine kinase internal region" evidence="3">
    <location>
        <begin position="385"/>
        <end position="463"/>
    </location>
</feature>
<dbReference type="GO" id="GO:0016020">
    <property type="term" value="C:membrane"/>
    <property type="evidence" value="ECO:0007669"/>
    <property type="project" value="InterPro"/>
</dbReference>
<dbReference type="RefSeq" id="WP_038281225.1">
    <property type="nucleotide sequence ID" value="NZ_JPME01000014.1"/>
</dbReference>
<feature type="transmembrane region" description="Helical" evidence="1">
    <location>
        <begin position="17"/>
        <end position="39"/>
    </location>
</feature>
<dbReference type="Pfam" id="PF02518">
    <property type="entry name" value="HATPase_c"/>
    <property type="match status" value="1"/>
</dbReference>
<keyword evidence="1" id="KW-1133">Transmembrane helix</keyword>
<sequence length="586" mass="68151">MKRCTLWFNNLSLYKKILTIFLLALLAVCITFLISIRILTSRYNEELYRTNANSLNHVTTFLESEMQVIQSLSDNMIGDPIFQDNLVFLADNPYSNRRALARRDIYQQLYSYVYRSKYIKSINIILADGTNICMGSSDEILKFNVNELDEITSSLKGKATWAPAMEPGDDTVCARQILKLKYLSLKKLAGLYITVNMERMIEDGLKSAGSLEENSNFILMSGEKRIYPATAFHDAYCAEIIAGNKQQENAYLISTLDNKKEFIISGHVPYVDWNYIYFRDYDPLFYRIQLISFQILFFTFFIIFINAACVNLIFRHIFRHLDYLIEKIQKFGSGESPACNVKCYDYENRQDEIGQLHRSFDDMTHSVKVLRDENYDKQLLLRDSTIKMLQQQINPHFLYNTLDTINWMAQKYGADDISVMVRSLGNLFRASIAGQKDIIPLEDELEVLDNYIRIQEIRFKDRLHFELKIPKKISHIFVPKLCIQPLVENALKHAMEDTDEMCMIQVVIEEMEKDYEIRVSNTGSRFESDLLEKIRNKEITPQGSGVGLTNIHSRLKLLYGDHYGLKFYNEREMAVVMLSIPKGEEI</sequence>
<protein>
    <submittedName>
        <fullName evidence="4">Uncharacterized protein</fullName>
    </submittedName>
</protein>